<reference evidence="6" key="1">
    <citation type="submission" date="2021-03" db="EMBL/GenBank/DDBJ databases">
        <title>Chromosome level genome of the anhydrobiotic midge Polypedilum vanderplanki.</title>
        <authorList>
            <person name="Yoshida Y."/>
            <person name="Kikawada T."/>
            <person name="Gusev O."/>
        </authorList>
    </citation>
    <scope>NUCLEOTIDE SEQUENCE</scope>
    <source>
        <strain evidence="6">NIAS01</strain>
        <tissue evidence="6">Whole body or cell culture</tissue>
    </source>
</reference>
<evidence type="ECO:0000313" key="6">
    <source>
        <dbReference type="EMBL" id="KAG5678243.1"/>
    </source>
</evidence>
<evidence type="ECO:0000256" key="3">
    <source>
        <dbReference type="ARBA" id="ARBA00037932"/>
    </source>
</evidence>
<dbReference type="PANTHER" id="PTHR43648:SF1">
    <property type="entry name" value="ELECTRON TRANSFER FLAVOPROTEIN BETA SUBUNIT LYSINE METHYLTRANSFERASE"/>
    <property type="match status" value="1"/>
</dbReference>
<dbReference type="InterPro" id="IPR050078">
    <property type="entry name" value="Ribosomal_L11_MeTrfase_PrmA"/>
</dbReference>
<dbReference type="AlphaFoldDB" id="A0A9J6C8Y3"/>
<evidence type="ECO:0000256" key="4">
    <source>
        <dbReference type="ARBA" id="ARBA00041867"/>
    </source>
</evidence>
<keyword evidence="1" id="KW-0489">Methyltransferase</keyword>
<dbReference type="Gene3D" id="3.40.50.150">
    <property type="entry name" value="Vaccinia Virus protein VP39"/>
    <property type="match status" value="1"/>
</dbReference>
<evidence type="ECO:0000313" key="7">
    <source>
        <dbReference type="Proteomes" id="UP001107558"/>
    </source>
</evidence>
<keyword evidence="2" id="KW-0808">Transferase</keyword>
<comment type="caution">
    <text evidence="6">The sequence shown here is derived from an EMBL/GenBank/DDBJ whole genome shotgun (WGS) entry which is preliminary data.</text>
</comment>
<dbReference type="GO" id="GO:0016279">
    <property type="term" value="F:protein-lysine N-methyltransferase activity"/>
    <property type="evidence" value="ECO:0007669"/>
    <property type="project" value="TreeGrafter"/>
</dbReference>
<dbReference type="GO" id="GO:0005759">
    <property type="term" value="C:mitochondrial matrix"/>
    <property type="evidence" value="ECO:0007669"/>
    <property type="project" value="TreeGrafter"/>
</dbReference>
<comment type="similarity">
    <text evidence="3">Belongs to the methyltransferase superfamily. ETFBKMT family.</text>
</comment>
<name>A0A9J6C8Y3_POLVA</name>
<evidence type="ECO:0000256" key="1">
    <source>
        <dbReference type="ARBA" id="ARBA00022603"/>
    </source>
</evidence>
<dbReference type="OrthoDB" id="194386at2759"/>
<dbReference type="Pfam" id="PF06325">
    <property type="entry name" value="PrmA"/>
    <property type="match status" value="1"/>
</dbReference>
<evidence type="ECO:0000256" key="2">
    <source>
        <dbReference type="ARBA" id="ARBA00022679"/>
    </source>
</evidence>
<dbReference type="CDD" id="cd02440">
    <property type="entry name" value="AdoMet_MTases"/>
    <property type="match status" value="1"/>
</dbReference>
<accession>A0A9J6C8Y3</accession>
<sequence length="243" mass="28003">MLLRKLIKLKNIVINLNQFRCYCEKFVKYERIIAHETEIVNNELVPEIKLHLITPNCKLYYSKIDESIPFKNDPFFLIFWIGGIALTRFVLDNPGIVKSKTILDFGSGCGSLSIAAKMCGAKIAVANDIDEVSIIAAQMNARLNNVIIDTEIRNLIDHPDSFSYDIVFFGDVFYDEEFASTLLPWIENLLEKKKRVFIGDPGRHGFKVCRNLNLTQLQQYLLPENVKNENNGFEFGYVWEVQR</sequence>
<keyword evidence="7" id="KW-1185">Reference proteome</keyword>
<dbReference type="Proteomes" id="UP001107558">
    <property type="component" value="Chromosome 2"/>
</dbReference>
<proteinExistence type="inferred from homology"/>
<gene>
    <name evidence="6" type="ORF">PVAND_007935</name>
</gene>
<dbReference type="EMBL" id="JADBJN010000002">
    <property type="protein sequence ID" value="KAG5678243.1"/>
    <property type="molecule type" value="Genomic_DNA"/>
</dbReference>
<dbReference type="InterPro" id="IPR029063">
    <property type="entry name" value="SAM-dependent_MTases_sf"/>
</dbReference>
<organism evidence="6 7">
    <name type="scientific">Polypedilum vanderplanki</name>
    <name type="common">Sleeping chironomid midge</name>
    <dbReference type="NCBI Taxonomy" id="319348"/>
    <lineage>
        <taxon>Eukaryota</taxon>
        <taxon>Metazoa</taxon>
        <taxon>Ecdysozoa</taxon>
        <taxon>Arthropoda</taxon>
        <taxon>Hexapoda</taxon>
        <taxon>Insecta</taxon>
        <taxon>Pterygota</taxon>
        <taxon>Neoptera</taxon>
        <taxon>Endopterygota</taxon>
        <taxon>Diptera</taxon>
        <taxon>Nematocera</taxon>
        <taxon>Chironomoidea</taxon>
        <taxon>Chironomidae</taxon>
        <taxon>Chironominae</taxon>
        <taxon>Polypedilum</taxon>
        <taxon>Polypedilum</taxon>
    </lineage>
</organism>
<dbReference type="SUPFAM" id="SSF53335">
    <property type="entry name" value="S-adenosyl-L-methionine-dependent methyltransferases"/>
    <property type="match status" value="1"/>
</dbReference>
<evidence type="ECO:0000256" key="5">
    <source>
        <dbReference type="ARBA" id="ARBA00042266"/>
    </source>
</evidence>
<protein>
    <recommendedName>
        <fullName evidence="5">ETFB lysine methyltransferase</fullName>
    </recommendedName>
    <alternativeName>
        <fullName evidence="4">Protein N-lysine methyltransferase METTL20</fullName>
    </alternativeName>
</protein>
<dbReference type="PANTHER" id="PTHR43648">
    <property type="entry name" value="ELECTRON TRANSFER FLAVOPROTEIN BETA SUBUNIT LYSINE METHYLTRANSFERASE"/>
    <property type="match status" value="1"/>
</dbReference>
<dbReference type="GO" id="GO:0032259">
    <property type="term" value="P:methylation"/>
    <property type="evidence" value="ECO:0007669"/>
    <property type="project" value="UniProtKB-KW"/>
</dbReference>